<organism evidence="23 24">
    <name type="scientific">Gossypium anomalum</name>
    <dbReference type="NCBI Taxonomy" id="47600"/>
    <lineage>
        <taxon>Eukaryota</taxon>
        <taxon>Viridiplantae</taxon>
        <taxon>Streptophyta</taxon>
        <taxon>Embryophyta</taxon>
        <taxon>Tracheophyta</taxon>
        <taxon>Spermatophyta</taxon>
        <taxon>Magnoliopsida</taxon>
        <taxon>eudicotyledons</taxon>
        <taxon>Gunneridae</taxon>
        <taxon>Pentapetalae</taxon>
        <taxon>rosids</taxon>
        <taxon>malvids</taxon>
        <taxon>Malvales</taxon>
        <taxon>Malvaceae</taxon>
        <taxon>Malvoideae</taxon>
        <taxon>Gossypium</taxon>
    </lineage>
</organism>
<evidence type="ECO:0000256" key="15">
    <source>
        <dbReference type="ARBA" id="ARBA00023136"/>
    </source>
</evidence>
<feature type="domain" description="Protein kinase" evidence="22">
    <location>
        <begin position="718"/>
        <end position="982"/>
    </location>
</feature>
<evidence type="ECO:0000256" key="7">
    <source>
        <dbReference type="ARBA" id="ARBA00022679"/>
    </source>
</evidence>
<dbReference type="EC" id="2.7.11.1" evidence="2"/>
<evidence type="ECO:0000256" key="5">
    <source>
        <dbReference type="ARBA" id="ARBA00022553"/>
    </source>
</evidence>
<evidence type="ECO:0000256" key="8">
    <source>
        <dbReference type="ARBA" id="ARBA00022692"/>
    </source>
</evidence>
<comment type="subcellular location">
    <subcellularLocation>
        <location evidence="1">Cell membrane</location>
        <topology evidence="1">Single-pass type I membrane protein</topology>
    </subcellularLocation>
</comment>
<evidence type="ECO:0000256" key="18">
    <source>
        <dbReference type="ARBA" id="ARBA00047899"/>
    </source>
</evidence>
<dbReference type="EMBL" id="JAHUZN010000006">
    <property type="protein sequence ID" value="KAG8491837.1"/>
    <property type="molecule type" value="Genomic_DNA"/>
</dbReference>
<dbReference type="Pfam" id="PF08263">
    <property type="entry name" value="LRRNT_2"/>
    <property type="match status" value="2"/>
</dbReference>
<dbReference type="InterPro" id="IPR051716">
    <property type="entry name" value="Plant_RL_S/T_kinase"/>
</dbReference>
<dbReference type="Pfam" id="PF13855">
    <property type="entry name" value="LRR_8"/>
    <property type="match status" value="2"/>
</dbReference>
<dbReference type="PANTHER" id="PTHR48053:SF139">
    <property type="entry name" value="LRR RECEPTOR-LIKE KINASE FAMILY PROTEIN"/>
    <property type="match status" value="1"/>
</dbReference>
<sequence length="1985" mass="217795">MTALGIIFICNKLLDTSQISISVLKVQGLLQGGVVRDDEEHLLMMKSLTVLAPLLLCVTLLFSSLNVASDSAAEALAILKWKASLQSQNHSVLLSWNTSNNPDTKRSPCAWFGIHCNHADSVTKINLTGYGVKGMLHSFPFSSLPNLAELDLSTNELYGIIPPQISQLSKLTYLDLSSNQFTGQIPPEIGHLIHLQTLHLGENQLNGSIPQEIGQLKFVTDLALYSNKLNGSIPASLGKLSRLVSLILFDNSLSGPIPPELGNLRNLVEVYLDTNRLTGPIPSTFGNLRKLSVLNMFNNSLSGSIPSELGNMESLSEISLYHNNLSGLIPTSFELDHNNLTGNLPQGICRGGSLENFTANDNQLTGPIPQGLKNCTSLKRVYLERNQLRGNISEDLGVYPNLTFIALSDNELYGEVSPKWGLCRSLQSLSIARNNLSGTIPAEIGNSRQIHRLDLSSNHLVGEIPKKISKLTSLLYLYLNGNKLSGSVPLELGLMSKLLYLDLSANRLSKSIPETIGNLSMSFYLNLSINQFSRRIPIQVGKLTSLVHLDLSHNMLSGEIPGEFQSLQSLETLNLSHNNLSGEIPASLEKLRGLYTVDISYNELQGPIPNCQAFLNASVQDLGGNKGLCGNARGLPPCTPFSKKGHNNNKTFLVVMFSLLSVPCLLISSIALLFAFKKRKKDADEGRQSKASDEIFFSLSPFNGRKLFEEIIRATKDFDAQYCIGKGGYGNVYKAELSSGDVVAVKKFHLLHTSETADQRQFLNEVMALVETRHRNIVKFYGHSFLVYKYLERGSLASVLSKNEESKKLDWNKRVNIVKGVVNALSYLHHDCSPPIVHRDITSNNILLDLEYEAHLSDFGIAKLLNPDSSNWSNIAGTYGYIAPELSYTMQVTEKCDVYSFGVLALELIAGAYPGEFLSNLSIVTAESIPLNNVLDQRLSPPPPEVVNKLIFILKLAVSCLDNNPKSRPTMHTVSQLYGAYITSKPVGRRRSRLKAGAEKLTEEAGDRRAAALEVTERGGGVVSGEAYCLRECPSQEGEPIISTSLTLLAPLLLCVTLLCSSLHVASDSAAEALAILKWKASLQSQNHSVLLSWNTSNNPNTKTSPCAWFGIHCNHADSFTKINLTGYGVKGTLHSFPFSSLPNLAELDLSTNELYGIIPPKISQLSKLTYLDLSFNQFSGQIPPEISHLVHLQTLHLAGNQLNGSIPREIGQLKFLTDFALCSNKLNGCIPSSLGKLSRLVSLLLYNNSLSGPIPPELGNLRNLVEVYLDTNRLTGPIPSTFGNLRKLSVLNMFNNSLSGSIPSELGNMESLSEISLYHNNLSGLIPTSFELDHNNLTGNLPQGICRGGSLEYFTANDNQLTGPIPQGLKNCTSLKRVYLERNQLRGNISEDLGVYPNLTFIALSDNELYGEVSPNWGLCRRLQSLSIARNNLSGTIPAEIGNSRQIHRLDLSSNHLVGEIPKKISKLTSLLYLYLNGNKLSGSVPLELGLMSKLLYLDLSANRLSKSIPETIGNLSMSFYLNLSINQFSRRIPIQVGKLTSLVHLDLSHNMLSGEIPGEFQSLQSLVTLNLSHNNLSGEIPASLEKLRGLYTVDISYNDLEGPIPNCQAFLNASVQDLGGNKGLCGNARGLPPCTPFSKKGHKNNKALLVVMFSLLPVSCLLIASIALLFAFKRKKDTDEERQSNASDEIFFSVTPFNGRILYEEIIRATKDFDAQYCIGKGGYGNVYKAELSSGDVVAVKKFHPLHTGEMADQRQFLNEVRALVETRHRNIVKFYGFCSSAGHSFLIYKYLERGSLASVLSKNEESKKLDWNKRVNIVKGVVSALSYLHHDCSPPIVHRDITSNNILLDLEYEAHLSDFGTAKLLNPDSSNWSNIAGTYGYIAPELSYTMQVTEKCDVFSFGVLALELIVGAYPGEFLSNLSISTAESISLNNVLDQSLSPPLPEVVKKLVFILNLAVSCLNINPKSRPTMHTVSQLVFDHI</sequence>
<keyword evidence="8 21" id="KW-0812">Transmembrane</keyword>
<gene>
    <name evidence="23" type="ORF">CXB51_015106</name>
</gene>
<dbReference type="InterPro" id="IPR008266">
    <property type="entry name" value="Tyr_kinase_AS"/>
</dbReference>
<keyword evidence="24" id="KW-1185">Reference proteome</keyword>
<feature type="binding site" evidence="20">
    <location>
        <position position="1744"/>
    </location>
    <ligand>
        <name>ATP</name>
        <dbReference type="ChEBI" id="CHEBI:30616"/>
    </ligand>
</feature>
<dbReference type="InterPro" id="IPR017441">
    <property type="entry name" value="Protein_kinase_ATP_BS"/>
</dbReference>
<dbReference type="SUPFAM" id="SSF52058">
    <property type="entry name" value="L domain-like"/>
    <property type="match status" value="2"/>
</dbReference>
<dbReference type="GO" id="GO:0004674">
    <property type="term" value="F:protein serine/threonine kinase activity"/>
    <property type="evidence" value="ECO:0007669"/>
    <property type="project" value="UniProtKB-KW"/>
</dbReference>
<evidence type="ECO:0000256" key="6">
    <source>
        <dbReference type="ARBA" id="ARBA00022614"/>
    </source>
</evidence>
<evidence type="ECO:0000256" key="20">
    <source>
        <dbReference type="PROSITE-ProRule" id="PRU10141"/>
    </source>
</evidence>
<keyword evidence="10" id="KW-0677">Repeat</keyword>
<feature type="binding site" evidence="20">
    <location>
        <position position="747"/>
    </location>
    <ligand>
        <name>ATP</name>
        <dbReference type="ChEBI" id="CHEBI:30616"/>
    </ligand>
</feature>
<dbReference type="SMART" id="SM00369">
    <property type="entry name" value="LRR_TYP"/>
    <property type="match status" value="20"/>
</dbReference>
<protein>
    <recommendedName>
        <fullName evidence="2">non-specific serine/threonine protein kinase</fullName>
        <ecNumber evidence="2">2.7.11.1</ecNumber>
    </recommendedName>
</protein>
<dbReference type="InterPro" id="IPR013210">
    <property type="entry name" value="LRR_N_plant-typ"/>
</dbReference>
<dbReference type="InterPro" id="IPR032675">
    <property type="entry name" value="LRR_dom_sf"/>
</dbReference>
<keyword evidence="16" id="KW-0675">Receptor</keyword>
<evidence type="ECO:0000256" key="9">
    <source>
        <dbReference type="ARBA" id="ARBA00022729"/>
    </source>
</evidence>
<evidence type="ECO:0000256" key="17">
    <source>
        <dbReference type="ARBA" id="ARBA00023180"/>
    </source>
</evidence>
<dbReference type="InterPro" id="IPR055414">
    <property type="entry name" value="LRR_R13L4/SHOC2-like"/>
</dbReference>
<dbReference type="OrthoDB" id="676979at2759"/>
<dbReference type="Pfam" id="PF00069">
    <property type="entry name" value="Pkinase"/>
    <property type="match status" value="2"/>
</dbReference>
<keyword evidence="13 20" id="KW-0067">ATP-binding</keyword>
<dbReference type="SMART" id="SM00365">
    <property type="entry name" value="LRR_SD22"/>
    <property type="match status" value="10"/>
</dbReference>
<keyword evidence="14 21" id="KW-1133">Transmembrane helix</keyword>
<proteinExistence type="predicted"/>
<reference evidence="23 24" key="1">
    <citation type="journal article" date="2021" name="bioRxiv">
        <title>The Gossypium anomalum genome as a resource for cotton improvement and evolutionary analysis of hybrid incompatibility.</title>
        <authorList>
            <person name="Grover C.E."/>
            <person name="Yuan D."/>
            <person name="Arick M.A."/>
            <person name="Miller E.R."/>
            <person name="Hu G."/>
            <person name="Peterson D.G."/>
            <person name="Wendel J.F."/>
            <person name="Udall J.A."/>
        </authorList>
    </citation>
    <scope>NUCLEOTIDE SEQUENCE [LARGE SCALE GENOMIC DNA]</scope>
    <source>
        <strain evidence="23">JFW-Udall</strain>
        <tissue evidence="23">Leaf</tissue>
    </source>
</reference>
<dbReference type="PROSITE" id="PS51450">
    <property type="entry name" value="LRR"/>
    <property type="match status" value="2"/>
</dbReference>
<evidence type="ECO:0000256" key="2">
    <source>
        <dbReference type="ARBA" id="ARBA00012513"/>
    </source>
</evidence>
<feature type="domain" description="Protein kinase" evidence="22">
    <location>
        <begin position="1715"/>
        <end position="1985"/>
    </location>
</feature>
<dbReference type="PRINTS" id="PR00019">
    <property type="entry name" value="LEURICHRPT"/>
</dbReference>
<evidence type="ECO:0000256" key="1">
    <source>
        <dbReference type="ARBA" id="ARBA00004251"/>
    </source>
</evidence>
<evidence type="ECO:0000259" key="22">
    <source>
        <dbReference type="PROSITE" id="PS50011"/>
    </source>
</evidence>
<dbReference type="Pfam" id="PF23598">
    <property type="entry name" value="LRR_14"/>
    <property type="match status" value="2"/>
</dbReference>
<name>A0A8J5YYR7_9ROSI</name>
<keyword evidence="4" id="KW-0723">Serine/threonine-protein kinase</keyword>
<dbReference type="SUPFAM" id="SSF56112">
    <property type="entry name" value="Protein kinase-like (PK-like)"/>
    <property type="match status" value="2"/>
</dbReference>
<comment type="catalytic activity">
    <reaction evidence="18">
        <text>L-threonyl-[protein] + ATP = O-phospho-L-threonyl-[protein] + ADP + H(+)</text>
        <dbReference type="Rhea" id="RHEA:46608"/>
        <dbReference type="Rhea" id="RHEA-COMP:11060"/>
        <dbReference type="Rhea" id="RHEA-COMP:11605"/>
        <dbReference type="ChEBI" id="CHEBI:15378"/>
        <dbReference type="ChEBI" id="CHEBI:30013"/>
        <dbReference type="ChEBI" id="CHEBI:30616"/>
        <dbReference type="ChEBI" id="CHEBI:61977"/>
        <dbReference type="ChEBI" id="CHEBI:456216"/>
        <dbReference type="EC" id="2.7.11.1"/>
    </reaction>
</comment>
<evidence type="ECO:0000256" key="3">
    <source>
        <dbReference type="ARBA" id="ARBA00022475"/>
    </source>
</evidence>
<keyword evidence="3" id="KW-1003">Cell membrane</keyword>
<dbReference type="InterPro" id="IPR001611">
    <property type="entry name" value="Leu-rich_rpt"/>
</dbReference>
<evidence type="ECO:0000256" key="16">
    <source>
        <dbReference type="ARBA" id="ARBA00023170"/>
    </source>
</evidence>
<dbReference type="FunFam" id="3.80.10.10:FF:000400">
    <property type="entry name" value="Nuclear pore complex protein NUP107"/>
    <property type="match status" value="2"/>
</dbReference>
<dbReference type="Gene3D" id="1.10.510.10">
    <property type="entry name" value="Transferase(Phosphotransferase) domain 1"/>
    <property type="match status" value="2"/>
</dbReference>
<evidence type="ECO:0000256" key="4">
    <source>
        <dbReference type="ARBA" id="ARBA00022527"/>
    </source>
</evidence>
<keyword evidence="7" id="KW-0808">Transferase</keyword>
<evidence type="ECO:0000313" key="24">
    <source>
        <dbReference type="Proteomes" id="UP000701853"/>
    </source>
</evidence>
<evidence type="ECO:0000256" key="12">
    <source>
        <dbReference type="ARBA" id="ARBA00022777"/>
    </source>
</evidence>
<dbReference type="Gene3D" id="3.80.10.10">
    <property type="entry name" value="Ribonuclease Inhibitor"/>
    <property type="match status" value="6"/>
</dbReference>
<comment type="catalytic activity">
    <reaction evidence="19">
        <text>L-seryl-[protein] + ATP = O-phospho-L-seryl-[protein] + ADP + H(+)</text>
        <dbReference type="Rhea" id="RHEA:17989"/>
        <dbReference type="Rhea" id="RHEA-COMP:9863"/>
        <dbReference type="Rhea" id="RHEA-COMP:11604"/>
        <dbReference type="ChEBI" id="CHEBI:15378"/>
        <dbReference type="ChEBI" id="CHEBI:29999"/>
        <dbReference type="ChEBI" id="CHEBI:30616"/>
        <dbReference type="ChEBI" id="CHEBI:83421"/>
        <dbReference type="ChEBI" id="CHEBI:456216"/>
        <dbReference type="EC" id="2.7.11.1"/>
    </reaction>
</comment>
<dbReference type="SUPFAM" id="SSF52047">
    <property type="entry name" value="RNI-like"/>
    <property type="match status" value="2"/>
</dbReference>
<evidence type="ECO:0000256" key="10">
    <source>
        <dbReference type="ARBA" id="ARBA00022737"/>
    </source>
</evidence>
<keyword evidence="9" id="KW-0732">Signal</keyword>
<dbReference type="Gene3D" id="3.30.200.20">
    <property type="entry name" value="Phosphorylase Kinase, domain 1"/>
    <property type="match status" value="2"/>
</dbReference>
<dbReference type="FunFam" id="1.10.510.10:FF:000445">
    <property type="entry name" value="MDIS1-interacting receptor like kinase 2"/>
    <property type="match status" value="2"/>
</dbReference>
<evidence type="ECO:0000256" key="13">
    <source>
        <dbReference type="ARBA" id="ARBA00022840"/>
    </source>
</evidence>
<keyword evidence="17" id="KW-0325">Glycoprotein</keyword>
<dbReference type="PROSITE" id="PS00109">
    <property type="entry name" value="PROTEIN_KINASE_TYR"/>
    <property type="match status" value="2"/>
</dbReference>
<keyword evidence="11 20" id="KW-0547">Nucleotide-binding</keyword>
<dbReference type="PANTHER" id="PTHR48053">
    <property type="entry name" value="LEUCINE RICH REPEAT FAMILY PROTEIN, EXPRESSED"/>
    <property type="match status" value="1"/>
</dbReference>
<dbReference type="FunFam" id="3.30.200.20:FF:000309">
    <property type="entry name" value="Leucine-rich repeat receptor protein kinase MSP1"/>
    <property type="match status" value="2"/>
</dbReference>
<keyword evidence="15 21" id="KW-0472">Membrane</keyword>
<accession>A0A8J5YYR7</accession>
<evidence type="ECO:0000313" key="23">
    <source>
        <dbReference type="EMBL" id="KAG8491837.1"/>
    </source>
</evidence>
<dbReference type="PROSITE" id="PS00107">
    <property type="entry name" value="PROTEIN_KINASE_ATP"/>
    <property type="match status" value="2"/>
</dbReference>
<keyword evidence="6" id="KW-0433">Leucine-rich repeat</keyword>
<evidence type="ECO:0000256" key="14">
    <source>
        <dbReference type="ARBA" id="ARBA00022989"/>
    </source>
</evidence>
<feature type="transmembrane region" description="Helical" evidence="21">
    <location>
        <begin position="652"/>
        <end position="676"/>
    </location>
</feature>
<keyword evidence="12" id="KW-0418">Kinase</keyword>
<dbReference type="Proteomes" id="UP000701853">
    <property type="component" value="Chromosome 6"/>
</dbReference>
<dbReference type="InterPro" id="IPR000719">
    <property type="entry name" value="Prot_kinase_dom"/>
</dbReference>
<comment type="caution">
    <text evidence="23">The sequence shown here is derived from an EMBL/GenBank/DDBJ whole genome shotgun (WGS) entry which is preliminary data.</text>
</comment>
<dbReference type="GO" id="GO:0005524">
    <property type="term" value="F:ATP binding"/>
    <property type="evidence" value="ECO:0007669"/>
    <property type="project" value="UniProtKB-UniRule"/>
</dbReference>
<dbReference type="InterPro" id="IPR003591">
    <property type="entry name" value="Leu-rich_rpt_typical-subtyp"/>
</dbReference>
<keyword evidence="5" id="KW-0597">Phosphoprotein</keyword>
<dbReference type="Pfam" id="PF00560">
    <property type="entry name" value="LRR_1"/>
    <property type="match status" value="8"/>
</dbReference>
<feature type="transmembrane region" description="Helical" evidence="21">
    <location>
        <begin position="1649"/>
        <end position="1674"/>
    </location>
</feature>
<evidence type="ECO:0000256" key="11">
    <source>
        <dbReference type="ARBA" id="ARBA00022741"/>
    </source>
</evidence>
<dbReference type="PROSITE" id="PS50011">
    <property type="entry name" value="PROTEIN_KINASE_DOM"/>
    <property type="match status" value="2"/>
</dbReference>
<dbReference type="FunFam" id="3.80.10.10:FF:000177">
    <property type="entry name" value="Leucine-rich repeat receptor-like serine/threonine-protein kinase At1g17230"/>
    <property type="match status" value="2"/>
</dbReference>
<dbReference type="FunFam" id="3.80.10.10:FF:000416">
    <property type="entry name" value="Probable leucine-rich repeat receptor-like protein kinase At5g63930"/>
    <property type="match status" value="2"/>
</dbReference>
<evidence type="ECO:0000256" key="19">
    <source>
        <dbReference type="ARBA" id="ARBA00048679"/>
    </source>
</evidence>
<evidence type="ECO:0000256" key="21">
    <source>
        <dbReference type="SAM" id="Phobius"/>
    </source>
</evidence>
<dbReference type="InterPro" id="IPR011009">
    <property type="entry name" value="Kinase-like_dom_sf"/>
</dbReference>
<dbReference type="GO" id="GO:0005886">
    <property type="term" value="C:plasma membrane"/>
    <property type="evidence" value="ECO:0007669"/>
    <property type="project" value="UniProtKB-SubCell"/>
</dbReference>